<sequence>MRPSRAGASWILGDVSVDLSEPVDVKYVLLTHHHIGHISGLSRSSPRAVVANPFEVAMLTDEARFRGYVAAVFRRAGAPLKDMPAARAGARFARIAAGWVDLDEFSAQVLPCGSHTWGHTCFKIDEGIFVGDVGGWIVSVDSLRRAIALLRSLGDATVYPAHEPPTTAAQYAEILEGRLRRLLRAYEECSSEGVPYAMALCARGEGDALRLAEEGIAFAKYLAEIGLAKLIVRGGRYRVKKVG</sequence>
<dbReference type="CDD" id="cd06262">
    <property type="entry name" value="metallo-hydrolase-like_MBL-fold"/>
    <property type="match status" value="1"/>
</dbReference>
<dbReference type="SMART" id="SM00849">
    <property type="entry name" value="Lactamase_B"/>
    <property type="match status" value="1"/>
</dbReference>
<dbReference type="InterPro" id="IPR036866">
    <property type="entry name" value="RibonucZ/Hydroxyglut_hydro"/>
</dbReference>
<dbReference type="STRING" id="999630.TUZN_1551"/>
<feature type="domain" description="Metallo-beta-lactamase" evidence="1">
    <location>
        <begin position="6"/>
        <end position="162"/>
    </location>
</feature>
<keyword evidence="3" id="KW-1185">Reference proteome</keyword>
<dbReference type="OrthoDB" id="26510at2157"/>
<reference evidence="2 3" key="1">
    <citation type="journal article" date="2011" name="J. Bacteriol.">
        <title>Complete genome sequence of the thermoacidophilic crenarchaeon Thermoproteus uzoniensis 768-20.</title>
        <authorList>
            <person name="Mardanov A.V."/>
            <person name="Gumerov V.M."/>
            <person name="Beletsky A.V."/>
            <person name="Prokofeva M.I."/>
            <person name="Bonch-Osmolovskaya E.A."/>
            <person name="Ravin N.V."/>
            <person name="Skryabin K.G."/>
        </authorList>
    </citation>
    <scope>NUCLEOTIDE SEQUENCE [LARGE SCALE GENOMIC DNA]</scope>
    <source>
        <strain evidence="2 3">768-20</strain>
    </source>
</reference>
<dbReference type="SUPFAM" id="SSF56281">
    <property type="entry name" value="Metallo-hydrolase/oxidoreductase"/>
    <property type="match status" value="1"/>
</dbReference>
<dbReference type="KEGG" id="tuz:TUZN_1551"/>
<dbReference type="Gene3D" id="3.60.15.10">
    <property type="entry name" value="Ribonuclease Z/Hydroxyacylglutathione hydrolase-like"/>
    <property type="match status" value="1"/>
</dbReference>
<dbReference type="GeneID" id="10361072"/>
<gene>
    <name evidence="2" type="ordered locus">TUZN_1551</name>
</gene>
<proteinExistence type="predicted"/>
<reference key="2">
    <citation type="submission" date="2011-03" db="EMBL/GenBank/DDBJ databases">
        <title>Complete genome sequence of the thermoacidophilic crenarchaeon Thermoproteus uzoniensis 768-20.</title>
        <authorList>
            <person name="Mardanov A.V."/>
            <person name="Gumerov V.M."/>
            <person name="Beletsky A.V."/>
            <person name="Prokofeva M.I."/>
            <person name="Bonch-Osmolovskaya E.A."/>
            <person name="Ravin N.V."/>
            <person name="Skryabin K.G."/>
        </authorList>
    </citation>
    <scope>NUCLEOTIDE SEQUENCE</scope>
    <source>
        <strain>768-20</strain>
    </source>
</reference>
<dbReference type="RefSeq" id="WP_013680354.1">
    <property type="nucleotide sequence ID" value="NC_015315.1"/>
</dbReference>
<evidence type="ECO:0000313" key="3">
    <source>
        <dbReference type="Proteomes" id="UP000008138"/>
    </source>
</evidence>
<accession>F2L292</accession>
<dbReference type="eggNOG" id="arCOG00498">
    <property type="taxonomic scope" value="Archaea"/>
</dbReference>
<dbReference type="HOGENOM" id="CLU_1145256_0_0_2"/>
<name>F2L292_THEU7</name>
<evidence type="ECO:0000259" key="1">
    <source>
        <dbReference type="SMART" id="SM00849"/>
    </source>
</evidence>
<dbReference type="AlphaFoldDB" id="F2L292"/>
<protein>
    <recommendedName>
        <fullName evidence="1">Metallo-beta-lactamase domain-containing protein</fullName>
    </recommendedName>
</protein>
<dbReference type="Proteomes" id="UP000008138">
    <property type="component" value="Chromosome"/>
</dbReference>
<dbReference type="InterPro" id="IPR001279">
    <property type="entry name" value="Metallo-B-lactamas"/>
</dbReference>
<dbReference type="EMBL" id="CP002590">
    <property type="protein sequence ID" value="AEA13019.1"/>
    <property type="molecule type" value="Genomic_DNA"/>
</dbReference>
<organism evidence="2 3">
    <name type="scientific">Thermoproteus uzoniensis (strain 768-20)</name>
    <dbReference type="NCBI Taxonomy" id="999630"/>
    <lineage>
        <taxon>Archaea</taxon>
        <taxon>Thermoproteota</taxon>
        <taxon>Thermoprotei</taxon>
        <taxon>Thermoproteales</taxon>
        <taxon>Thermoproteaceae</taxon>
        <taxon>Thermoproteus</taxon>
    </lineage>
</organism>
<evidence type="ECO:0000313" key="2">
    <source>
        <dbReference type="EMBL" id="AEA13019.1"/>
    </source>
</evidence>